<accession>A0A6M8SU90</accession>
<evidence type="ECO:0008006" key="4">
    <source>
        <dbReference type="Google" id="ProtNLM"/>
    </source>
</evidence>
<reference evidence="2 3" key="1">
    <citation type="submission" date="2020-05" db="EMBL/GenBank/DDBJ databases">
        <title>Complete genome sequence of Deefgea sp. D17.</title>
        <authorList>
            <person name="Bae J.-W."/>
            <person name="Han J.E."/>
        </authorList>
    </citation>
    <scope>NUCLEOTIDE SEQUENCE [LARGE SCALE GENOMIC DNA]</scope>
    <source>
        <strain evidence="2 3">D17</strain>
    </source>
</reference>
<keyword evidence="3" id="KW-1185">Reference proteome</keyword>
<gene>
    <name evidence="2" type="ORF">HQN60_06095</name>
</gene>
<keyword evidence="1" id="KW-0472">Membrane</keyword>
<keyword evidence="1" id="KW-0812">Transmembrane</keyword>
<proteinExistence type="predicted"/>
<name>A0A6M8SU90_9NEIS</name>
<feature type="transmembrane region" description="Helical" evidence="1">
    <location>
        <begin position="220"/>
        <end position="247"/>
    </location>
</feature>
<dbReference type="AlphaFoldDB" id="A0A6M8SU90"/>
<organism evidence="2 3">
    <name type="scientific">Deefgea piscis</name>
    <dbReference type="NCBI Taxonomy" id="2739061"/>
    <lineage>
        <taxon>Bacteria</taxon>
        <taxon>Pseudomonadati</taxon>
        <taxon>Pseudomonadota</taxon>
        <taxon>Betaproteobacteria</taxon>
        <taxon>Neisseriales</taxon>
        <taxon>Chitinibacteraceae</taxon>
        <taxon>Deefgea</taxon>
    </lineage>
</organism>
<keyword evidence="1" id="KW-1133">Transmembrane helix</keyword>
<evidence type="ECO:0000313" key="2">
    <source>
        <dbReference type="EMBL" id="QKJ66309.1"/>
    </source>
</evidence>
<dbReference type="KEGG" id="dee:HQN60_06095"/>
<evidence type="ECO:0000313" key="3">
    <source>
        <dbReference type="Proteomes" id="UP000504844"/>
    </source>
</evidence>
<dbReference type="RefSeq" id="WP_173532813.1">
    <property type="nucleotide sequence ID" value="NZ_CP054143.1"/>
</dbReference>
<dbReference type="EMBL" id="CP054143">
    <property type="protein sequence ID" value="QKJ66309.1"/>
    <property type="molecule type" value="Genomic_DNA"/>
</dbReference>
<protein>
    <recommendedName>
        <fullName evidence="4">Transcription factor zinc-finger domain-containing protein</fullName>
    </recommendedName>
</protein>
<dbReference type="Proteomes" id="UP000504844">
    <property type="component" value="Chromosome"/>
</dbReference>
<evidence type="ECO:0000256" key="1">
    <source>
        <dbReference type="SAM" id="Phobius"/>
    </source>
</evidence>
<sequence length="257" mass="28411">MNCTGCGAALPVDQLVCSYCGLYNAVDLLAIRDFKILAEHSELLCPNQCGDLQLLQLGAQHTTVGHCPSCKGLHFAPGALPIVLDHVAAQVREINHGRIRQIIIERIKPEVVRYKPCPACNKMMNRRAFSRHIAVIVDECREHGVWLDGGEFSILAEWMEAGGQQYVLAETERQARIDAANGQVDAIRYAADSSQPSETAQSIDDFFRSPKPNASFSENVPAWCVGVVLTLLLFFLLGLSWPVYLLALATGIAWHWR</sequence>